<protein>
    <recommendedName>
        <fullName evidence="6">CARD domain-containing protein</fullName>
    </recommendedName>
</protein>
<dbReference type="Ensembl" id="ENSSFOT00015062145.1">
    <property type="protein sequence ID" value="ENSSFOP00015073201.1"/>
    <property type="gene ID" value="ENSSFOG00015029832.1"/>
</dbReference>
<evidence type="ECO:0000256" key="5">
    <source>
        <dbReference type="ARBA" id="ARBA00023198"/>
    </source>
</evidence>
<dbReference type="GO" id="GO:0005829">
    <property type="term" value="C:cytosol"/>
    <property type="evidence" value="ECO:0007669"/>
    <property type="project" value="UniProtKB-SubCell"/>
</dbReference>
<dbReference type="GO" id="GO:0006954">
    <property type="term" value="P:inflammatory response"/>
    <property type="evidence" value="ECO:0007669"/>
    <property type="project" value="UniProtKB-KW"/>
</dbReference>
<dbReference type="PANTHER" id="PTHR46985:SF2">
    <property type="entry name" value="APOPTOSIS-ASSOCIATED SPECK-LIKE PROTEIN CONTAINING A CARD"/>
    <property type="match status" value="1"/>
</dbReference>
<dbReference type="Gene3D" id="1.10.533.10">
    <property type="entry name" value="Death Domain, Fas"/>
    <property type="match status" value="1"/>
</dbReference>
<dbReference type="Pfam" id="PF00619">
    <property type="entry name" value="CARD"/>
    <property type="match status" value="1"/>
</dbReference>
<dbReference type="OrthoDB" id="8891580at2759"/>
<reference evidence="7 8" key="1">
    <citation type="submission" date="2019-04" db="EMBL/GenBank/DDBJ databases">
        <authorList>
            <consortium name="Wellcome Sanger Institute Data Sharing"/>
        </authorList>
    </citation>
    <scope>NUCLEOTIDE SEQUENCE [LARGE SCALE GENOMIC DNA]</scope>
</reference>
<dbReference type="PROSITE" id="PS50209">
    <property type="entry name" value="CARD"/>
    <property type="match status" value="1"/>
</dbReference>
<dbReference type="AlphaFoldDB" id="A0A8C9WFJ1"/>
<keyword evidence="3" id="KW-0399">Innate immunity</keyword>
<dbReference type="GO" id="GO:0045087">
    <property type="term" value="P:innate immune response"/>
    <property type="evidence" value="ECO:0007669"/>
    <property type="project" value="UniProtKB-KW"/>
</dbReference>
<sequence>MFMQFKKIYVCKYDMLEFCSILHPEFITLQYNTDQSASVFAAVQYVDSNRAELIQRVVAVMPIADELLQRNMIHRETYNNILTAGTSQKQMRLLYSILDSAGDTVKSAFHTFLKNNCPHLVQASVSEESGGLKSVRNI</sequence>
<keyword evidence="4" id="KW-0391">Immunity</keyword>
<evidence type="ECO:0000259" key="6">
    <source>
        <dbReference type="PROSITE" id="PS50209"/>
    </source>
</evidence>
<evidence type="ECO:0000313" key="7">
    <source>
        <dbReference type="Ensembl" id="ENSSFOP00015073201.1"/>
    </source>
</evidence>
<evidence type="ECO:0000256" key="4">
    <source>
        <dbReference type="ARBA" id="ARBA00022859"/>
    </source>
</evidence>
<dbReference type="GO" id="GO:0042981">
    <property type="term" value="P:regulation of apoptotic process"/>
    <property type="evidence" value="ECO:0007669"/>
    <property type="project" value="InterPro"/>
</dbReference>
<comment type="subcellular location">
    <subcellularLocation>
        <location evidence="1">Cytoplasm</location>
        <location evidence="1">Cytosol</location>
    </subcellularLocation>
</comment>
<evidence type="ECO:0000313" key="8">
    <source>
        <dbReference type="Proteomes" id="UP000694397"/>
    </source>
</evidence>
<dbReference type="GeneTree" id="ENSGT00990000203949"/>
<feature type="domain" description="CARD" evidence="6">
    <location>
        <begin position="44"/>
        <end position="128"/>
    </location>
</feature>
<evidence type="ECO:0000256" key="2">
    <source>
        <dbReference type="ARBA" id="ARBA00022490"/>
    </source>
</evidence>
<dbReference type="SUPFAM" id="SSF47986">
    <property type="entry name" value="DEATH domain"/>
    <property type="match status" value="1"/>
</dbReference>
<organism evidence="7 8">
    <name type="scientific">Scleropages formosus</name>
    <name type="common">Asian bonytongue</name>
    <name type="synonym">Osteoglossum formosum</name>
    <dbReference type="NCBI Taxonomy" id="113540"/>
    <lineage>
        <taxon>Eukaryota</taxon>
        <taxon>Metazoa</taxon>
        <taxon>Chordata</taxon>
        <taxon>Craniata</taxon>
        <taxon>Vertebrata</taxon>
        <taxon>Euteleostomi</taxon>
        <taxon>Actinopterygii</taxon>
        <taxon>Neopterygii</taxon>
        <taxon>Teleostei</taxon>
        <taxon>Osteoglossocephala</taxon>
        <taxon>Osteoglossomorpha</taxon>
        <taxon>Osteoglossiformes</taxon>
        <taxon>Osteoglossidae</taxon>
        <taxon>Scleropages</taxon>
    </lineage>
</organism>
<evidence type="ECO:0000256" key="3">
    <source>
        <dbReference type="ARBA" id="ARBA00022588"/>
    </source>
</evidence>
<reference evidence="7" key="2">
    <citation type="submission" date="2025-08" db="UniProtKB">
        <authorList>
            <consortium name="Ensembl"/>
        </authorList>
    </citation>
    <scope>IDENTIFICATION</scope>
</reference>
<dbReference type="InterPro" id="IPR001315">
    <property type="entry name" value="CARD"/>
</dbReference>
<evidence type="ECO:0000256" key="1">
    <source>
        <dbReference type="ARBA" id="ARBA00004514"/>
    </source>
</evidence>
<reference evidence="7" key="3">
    <citation type="submission" date="2025-09" db="UniProtKB">
        <authorList>
            <consortium name="Ensembl"/>
        </authorList>
    </citation>
    <scope>IDENTIFICATION</scope>
</reference>
<accession>A0A8C9WFJ1</accession>
<dbReference type="PANTHER" id="PTHR46985">
    <property type="entry name" value="NACHT, LRR AND PYD DOMAINS-CONTAINING PROTEIN 1"/>
    <property type="match status" value="1"/>
</dbReference>
<dbReference type="InterPro" id="IPR051249">
    <property type="entry name" value="NLRP_Inflammasome"/>
</dbReference>
<keyword evidence="5" id="KW-0395">Inflammatory response</keyword>
<keyword evidence="8" id="KW-1185">Reference proteome</keyword>
<proteinExistence type="predicted"/>
<dbReference type="InterPro" id="IPR011029">
    <property type="entry name" value="DEATH-like_dom_sf"/>
</dbReference>
<dbReference type="Proteomes" id="UP000694397">
    <property type="component" value="Chromosome 1"/>
</dbReference>
<keyword evidence="2" id="KW-0963">Cytoplasm</keyword>
<name>A0A8C9WFJ1_SCLFO</name>